<dbReference type="EC" id="1.1.1.44" evidence="5"/>
<dbReference type="FunFam" id="1.10.1040.10:FF:000032">
    <property type="entry name" value="6-phosphogluconate dehydrogenase, decarboxylating"/>
    <property type="match status" value="1"/>
</dbReference>
<comment type="subunit">
    <text evidence="4">Homodimer.</text>
</comment>
<dbReference type="InterPro" id="IPR008927">
    <property type="entry name" value="6-PGluconate_DH-like_C_sf"/>
</dbReference>
<evidence type="ECO:0000256" key="4">
    <source>
        <dbReference type="ARBA" id="ARBA00011738"/>
    </source>
</evidence>
<dbReference type="Proteomes" id="UP001224775">
    <property type="component" value="Unassembled WGS sequence"/>
</dbReference>
<keyword evidence="8 14" id="KW-0560">Oxidoreductase</keyword>
<keyword evidence="7" id="KW-0521">NADP</keyword>
<organism evidence="14 15">
    <name type="scientific">Skeletonema marinoi</name>
    <dbReference type="NCBI Taxonomy" id="267567"/>
    <lineage>
        <taxon>Eukaryota</taxon>
        <taxon>Sar</taxon>
        <taxon>Stramenopiles</taxon>
        <taxon>Ochrophyta</taxon>
        <taxon>Bacillariophyta</taxon>
        <taxon>Coscinodiscophyceae</taxon>
        <taxon>Thalassiosirophycidae</taxon>
        <taxon>Thalassiosirales</taxon>
        <taxon>Skeletonemataceae</taxon>
        <taxon>Skeletonema</taxon>
        <taxon>Skeletonema marinoi-dohrnii complex</taxon>
    </lineage>
</organism>
<protein>
    <recommendedName>
        <fullName evidence="6">6-phosphogluconate dehydrogenase, decarboxylating</fullName>
        <ecNumber evidence="5">1.1.1.44</ecNumber>
    </recommendedName>
</protein>
<comment type="similarity">
    <text evidence="3">Belongs to the 6-phosphogluconate dehydrogenase family.</text>
</comment>
<evidence type="ECO:0000256" key="12">
    <source>
        <dbReference type="SAM" id="MobiDB-lite"/>
    </source>
</evidence>
<comment type="caution">
    <text evidence="14">The sequence shown here is derived from an EMBL/GenBank/DDBJ whole genome shotgun (WGS) entry which is preliminary data.</text>
</comment>
<comment type="function">
    <text evidence="1">Catalyzes the oxidative decarboxylation of 6-phosphogluconate to ribulose 5-phosphate and CO(2), with concomitant reduction of NADP to NADPH.</text>
</comment>
<gene>
    <name evidence="14" type="ORF">QTG54_012759</name>
</gene>
<evidence type="ECO:0000256" key="3">
    <source>
        <dbReference type="ARBA" id="ARBA00008419"/>
    </source>
</evidence>
<dbReference type="AlphaFoldDB" id="A0AAD9D7F0"/>
<comment type="pathway">
    <text evidence="2">Carbohydrate degradation; pentose phosphate pathway; D-ribulose 5-phosphate from D-glucose 6-phosphate (oxidative stage): step 3/3.</text>
</comment>
<dbReference type="EMBL" id="JATAAI010000028">
    <property type="protein sequence ID" value="KAK1736737.1"/>
    <property type="molecule type" value="Genomic_DNA"/>
</dbReference>
<dbReference type="InterPro" id="IPR013328">
    <property type="entry name" value="6PGD_dom2"/>
</dbReference>
<evidence type="ECO:0000259" key="13">
    <source>
        <dbReference type="SMART" id="SM01350"/>
    </source>
</evidence>
<dbReference type="GO" id="GO:0019521">
    <property type="term" value="P:D-gluconate metabolic process"/>
    <property type="evidence" value="ECO:0007669"/>
    <property type="project" value="UniProtKB-KW"/>
</dbReference>
<comment type="catalytic activity">
    <reaction evidence="11">
        <text>6-phospho-D-gluconate + NADP(+) = D-ribulose 5-phosphate + CO2 + NADPH</text>
        <dbReference type="Rhea" id="RHEA:10116"/>
        <dbReference type="ChEBI" id="CHEBI:16526"/>
        <dbReference type="ChEBI" id="CHEBI:57783"/>
        <dbReference type="ChEBI" id="CHEBI:58121"/>
        <dbReference type="ChEBI" id="CHEBI:58349"/>
        <dbReference type="ChEBI" id="CHEBI:58759"/>
        <dbReference type="EC" id="1.1.1.44"/>
    </reaction>
</comment>
<evidence type="ECO:0000313" key="14">
    <source>
        <dbReference type="EMBL" id="KAK1736737.1"/>
    </source>
</evidence>
<dbReference type="PANTHER" id="PTHR11811">
    <property type="entry name" value="6-PHOSPHOGLUCONATE DEHYDROGENASE"/>
    <property type="match status" value="1"/>
</dbReference>
<dbReference type="Gene3D" id="1.20.5.320">
    <property type="entry name" value="6-Phosphogluconate Dehydrogenase, domain 3"/>
    <property type="match status" value="1"/>
</dbReference>
<dbReference type="GO" id="GO:0004616">
    <property type="term" value="F:phosphogluconate dehydrogenase (decarboxylating) activity"/>
    <property type="evidence" value="ECO:0007669"/>
    <property type="project" value="UniProtKB-EC"/>
</dbReference>
<evidence type="ECO:0000256" key="10">
    <source>
        <dbReference type="ARBA" id="ARBA00023126"/>
    </source>
</evidence>
<evidence type="ECO:0000256" key="2">
    <source>
        <dbReference type="ARBA" id="ARBA00004874"/>
    </source>
</evidence>
<evidence type="ECO:0000256" key="5">
    <source>
        <dbReference type="ARBA" id="ARBA00013011"/>
    </source>
</evidence>
<feature type="compositionally biased region" description="Basic and acidic residues" evidence="12">
    <location>
        <begin position="528"/>
        <end position="541"/>
    </location>
</feature>
<proteinExistence type="inferred from homology"/>
<feature type="domain" description="6-phosphogluconate dehydrogenase C-terminal" evidence="13">
    <location>
        <begin position="224"/>
        <end position="518"/>
    </location>
</feature>
<dbReference type="InterPro" id="IPR006114">
    <property type="entry name" value="6PGDH_C"/>
</dbReference>
<evidence type="ECO:0000256" key="9">
    <source>
        <dbReference type="ARBA" id="ARBA00023064"/>
    </source>
</evidence>
<dbReference type="GO" id="GO:0006098">
    <property type="term" value="P:pentose-phosphate shunt"/>
    <property type="evidence" value="ECO:0007669"/>
    <property type="project" value="UniProtKB-KW"/>
</dbReference>
<evidence type="ECO:0000313" key="15">
    <source>
        <dbReference type="Proteomes" id="UP001224775"/>
    </source>
</evidence>
<sequence>MSLNEICELGVIGLTSLGQSLAAHHAIKKRRVCVYDYDDPSFAPQVIKEFRTSIEQDDDINDDDDPALNTTRPSRCMVPSNSIKEFATIISTPRKIIIFGTHDDDKKFDDIWNELRVNLTRGDMVLRWGEEEGSMMTHPSDQNNLQFYTESIVGNLSKLQAEPLGISLLEMVKLEQDRAAIIRESDIQDTFVVGGPEDAYEQLILYVSPFALIGHVGSSAACAHYARMVQRAVEFGMAQCLAEGCDLLKKAALYENQDVGRTLTKWQEGGMISSYLVEISSKIYYKRDGITKKGHVIDHIVDSIDLNGSDTWFSLEATKLGVPAPTITAALEARFLSNMKEERVDASSILGAPEGADTPSVMKDQISEDLQGAIYSAWTCVVAEGLSIFVAAAEVGQWEVNLVECLRLWNLPASFLNSDMLDKMYSALTESQGNMQHVLLLPSISAQLQATHMSWRRIVTLCFASAIPCPCLGASLTYYDSYRSKILPSGLIRAQRDFFGGYGYNRFNEEGWYTSCWVQEHTDGLKRATKKLEKGSNDEPKKKKKRKTK</sequence>
<evidence type="ECO:0000256" key="8">
    <source>
        <dbReference type="ARBA" id="ARBA00023002"/>
    </source>
</evidence>
<name>A0AAD9D7F0_9STRA</name>
<dbReference type="InterPro" id="IPR006183">
    <property type="entry name" value="Pgluconate_DH"/>
</dbReference>
<dbReference type="SMART" id="SM01350">
    <property type="entry name" value="6PGD"/>
    <property type="match status" value="1"/>
</dbReference>
<evidence type="ECO:0000256" key="7">
    <source>
        <dbReference type="ARBA" id="ARBA00022857"/>
    </source>
</evidence>
<dbReference type="Gene3D" id="1.10.1040.10">
    <property type="entry name" value="N-(1-d-carboxylethyl)-l-norvaline Dehydrogenase, domain 2"/>
    <property type="match status" value="1"/>
</dbReference>
<evidence type="ECO:0000256" key="1">
    <source>
        <dbReference type="ARBA" id="ARBA00002526"/>
    </source>
</evidence>
<reference evidence="14" key="1">
    <citation type="submission" date="2023-06" db="EMBL/GenBank/DDBJ databases">
        <title>Survivors Of The Sea: Transcriptome response of Skeletonema marinoi to long-term dormancy.</title>
        <authorList>
            <person name="Pinder M.I.M."/>
            <person name="Kourtchenko O."/>
            <person name="Robertson E.K."/>
            <person name="Larsson T."/>
            <person name="Maumus F."/>
            <person name="Osuna-Cruz C.M."/>
            <person name="Vancaester E."/>
            <person name="Stenow R."/>
            <person name="Vandepoele K."/>
            <person name="Ploug H."/>
            <person name="Bruchert V."/>
            <person name="Godhe A."/>
            <person name="Topel M."/>
        </authorList>
    </citation>
    <scope>NUCLEOTIDE SEQUENCE</scope>
    <source>
        <strain evidence="14">R05AC</strain>
    </source>
</reference>
<evidence type="ECO:0000256" key="6">
    <source>
        <dbReference type="ARBA" id="ARBA00018193"/>
    </source>
</evidence>
<keyword evidence="9" id="KW-0311">Gluconate utilization</keyword>
<keyword evidence="10" id="KW-0570">Pentose shunt</keyword>
<evidence type="ECO:0000256" key="11">
    <source>
        <dbReference type="ARBA" id="ARBA00048640"/>
    </source>
</evidence>
<feature type="region of interest" description="Disordered" evidence="12">
    <location>
        <begin position="528"/>
        <end position="549"/>
    </location>
</feature>
<dbReference type="Pfam" id="PF00393">
    <property type="entry name" value="6PGD"/>
    <property type="match status" value="1"/>
</dbReference>
<keyword evidence="15" id="KW-1185">Reference proteome</keyword>
<dbReference type="Gene3D" id="3.40.50.720">
    <property type="entry name" value="NAD(P)-binding Rossmann-like Domain"/>
    <property type="match status" value="1"/>
</dbReference>
<accession>A0AAD9D7F0</accession>
<dbReference type="SUPFAM" id="SSF48179">
    <property type="entry name" value="6-phosphogluconate dehydrogenase C-terminal domain-like"/>
    <property type="match status" value="1"/>
</dbReference>